<reference evidence="5" key="2">
    <citation type="submission" date="2022-10" db="EMBL/GenBank/DDBJ databases">
        <authorList>
            <consortium name="ENA_rothamsted_submissions"/>
            <consortium name="culmorum"/>
            <person name="King R."/>
        </authorList>
    </citation>
    <scope>NUCLEOTIDE SEQUENCE</scope>
</reference>
<dbReference type="InterPro" id="IPR000980">
    <property type="entry name" value="SH2"/>
</dbReference>
<accession>A0A9N9RCH7</accession>
<dbReference type="EMBL" id="OU893338">
    <property type="protein sequence ID" value="CAG9794924.1"/>
    <property type="molecule type" value="Genomic_DNA"/>
</dbReference>
<dbReference type="Pfam" id="PF00017">
    <property type="entry name" value="SH2"/>
    <property type="match status" value="1"/>
</dbReference>
<feature type="region of interest" description="Disordered" evidence="3">
    <location>
        <begin position="368"/>
        <end position="412"/>
    </location>
</feature>
<evidence type="ECO:0000256" key="1">
    <source>
        <dbReference type="ARBA" id="ARBA00022999"/>
    </source>
</evidence>
<name>A0A9N9RCH7_9NEOP</name>
<dbReference type="AlphaFoldDB" id="A0A9N9RCH7"/>
<protein>
    <recommendedName>
        <fullName evidence="4">SH2 domain-containing protein</fullName>
    </recommendedName>
</protein>
<dbReference type="Gene3D" id="3.30.505.10">
    <property type="entry name" value="SH2 domain"/>
    <property type="match status" value="1"/>
</dbReference>
<reference evidence="5" key="1">
    <citation type="submission" date="2021-12" db="EMBL/GenBank/DDBJ databases">
        <authorList>
            <person name="King R."/>
        </authorList>
    </citation>
    <scope>NUCLEOTIDE SEQUENCE</scope>
</reference>
<dbReference type="Proteomes" id="UP001153714">
    <property type="component" value="Chromosome 7"/>
</dbReference>
<keyword evidence="1 2" id="KW-0727">SH2 domain</keyword>
<dbReference type="OrthoDB" id="10044490at2759"/>
<dbReference type="SMART" id="SM00252">
    <property type="entry name" value="SH2"/>
    <property type="match status" value="1"/>
</dbReference>
<organism evidence="5 6">
    <name type="scientific">Diatraea saccharalis</name>
    <name type="common">sugarcane borer</name>
    <dbReference type="NCBI Taxonomy" id="40085"/>
    <lineage>
        <taxon>Eukaryota</taxon>
        <taxon>Metazoa</taxon>
        <taxon>Ecdysozoa</taxon>
        <taxon>Arthropoda</taxon>
        <taxon>Hexapoda</taxon>
        <taxon>Insecta</taxon>
        <taxon>Pterygota</taxon>
        <taxon>Neoptera</taxon>
        <taxon>Endopterygota</taxon>
        <taxon>Lepidoptera</taxon>
        <taxon>Glossata</taxon>
        <taxon>Ditrysia</taxon>
        <taxon>Pyraloidea</taxon>
        <taxon>Crambidae</taxon>
        <taxon>Crambinae</taxon>
        <taxon>Diatraea</taxon>
    </lineage>
</organism>
<proteinExistence type="predicted"/>
<dbReference type="InterPro" id="IPR036860">
    <property type="entry name" value="SH2_dom_sf"/>
</dbReference>
<dbReference type="GO" id="GO:0005737">
    <property type="term" value="C:cytoplasm"/>
    <property type="evidence" value="ECO:0007669"/>
    <property type="project" value="UniProtKB-ARBA"/>
</dbReference>
<evidence type="ECO:0000313" key="5">
    <source>
        <dbReference type="EMBL" id="CAG9794924.1"/>
    </source>
</evidence>
<evidence type="ECO:0000256" key="3">
    <source>
        <dbReference type="SAM" id="MobiDB-lite"/>
    </source>
</evidence>
<sequence>MISKLEDLEIQNVVELLRNNELDEFVEFVWEKKVDGRKLLDVTEGIVKLWRPRVNAKKIISFIEDLKNNPEKYLSETMDKCNEVPVECQYQTVKKTKSELAASSMMSVEDLLKKLVPPKSFLYRNYTNRAEKNIPSYLPMDVGTKKPKKFFRLSSYEYPNFDILSRFSKHENLEDRGYYSVKTNTRYYIQKITKTQDSRTKYKSLPAAEEIIEKLPEDHFYEDLCYNDVSKNEEINESEFKQVAHVKPCMVKLQELFQSFKIPFFKKPEVSVERDKKIENVDKDNVSHLYENGDAASNMYDSVLVTKRLSEVDCSKIKQVNLPVEDYLEPVVLCKDYCDVNIKQKDESLIGYIISIFESRFGLRRETNDANQSEEYDTEQDGDKEHDDRRPVDEKVCRDGNERPCNMADRPLPVPVENEPYYMNIDREEAENLLKGYADGTFVLRPSSQSNHVYTLSVCCSNAVHNVGVRRRPDGRLALGFARRGERSFTSVSSLLRHHRRRRLLLVAAGGVLGATTLNEPPQYYQTPCNIPLPKT</sequence>
<dbReference type="PANTHER" id="PTHR14098:SF14">
    <property type="entry name" value="SH2 DOMAIN-CONTAINING PROTEIN"/>
    <property type="match status" value="1"/>
</dbReference>
<gene>
    <name evidence="5" type="ORF">DIATSA_LOCUS12260</name>
</gene>
<feature type="domain" description="SH2" evidence="4">
    <location>
        <begin position="420"/>
        <end position="522"/>
    </location>
</feature>
<dbReference type="SUPFAM" id="SSF55550">
    <property type="entry name" value="SH2 domain"/>
    <property type="match status" value="1"/>
</dbReference>
<dbReference type="CDD" id="cd00173">
    <property type="entry name" value="SH2"/>
    <property type="match status" value="1"/>
</dbReference>
<dbReference type="GO" id="GO:0007169">
    <property type="term" value="P:cell surface receptor protein tyrosine kinase signaling pathway"/>
    <property type="evidence" value="ECO:0007669"/>
    <property type="project" value="TreeGrafter"/>
</dbReference>
<evidence type="ECO:0000313" key="6">
    <source>
        <dbReference type="Proteomes" id="UP001153714"/>
    </source>
</evidence>
<evidence type="ECO:0000256" key="2">
    <source>
        <dbReference type="PROSITE-ProRule" id="PRU00191"/>
    </source>
</evidence>
<dbReference type="InterPro" id="IPR051751">
    <property type="entry name" value="Immunoreceptor_sig_adapters"/>
</dbReference>
<keyword evidence="6" id="KW-1185">Reference proteome</keyword>
<dbReference type="GO" id="GO:0035556">
    <property type="term" value="P:intracellular signal transduction"/>
    <property type="evidence" value="ECO:0007669"/>
    <property type="project" value="TreeGrafter"/>
</dbReference>
<dbReference type="PROSITE" id="PS50001">
    <property type="entry name" value="SH2"/>
    <property type="match status" value="1"/>
</dbReference>
<feature type="compositionally biased region" description="Basic and acidic residues" evidence="3">
    <location>
        <begin position="381"/>
        <end position="402"/>
    </location>
</feature>
<evidence type="ECO:0000259" key="4">
    <source>
        <dbReference type="PROSITE" id="PS50001"/>
    </source>
</evidence>
<dbReference type="PANTHER" id="PTHR14098">
    <property type="entry name" value="SH2 DOMAIN CONTAINING PROTEIN"/>
    <property type="match status" value="1"/>
</dbReference>